<dbReference type="InterPro" id="IPR013830">
    <property type="entry name" value="SGNH_hydro"/>
</dbReference>
<dbReference type="CDD" id="cd01838">
    <property type="entry name" value="Isoamyl_acetate_hydrolase_like"/>
    <property type="match status" value="1"/>
</dbReference>
<feature type="domain" description="SGNH hydrolase-type esterase" evidence="1">
    <location>
        <begin position="49"/>
        <end position="236"/>
    </location>
</feature>
<dbReference type="InterPro" id="IPR045136">
    <property type="entry name" value="Iah1-like"/>
</dbReference>
<dbReference type="OrthoDB" id="671439at2759"/>
<organism evidence="2 3">
    <name type="scientific">Naganishia liquefaciens</name>
    <dbReference type="NCBI Taxonomy" id="104408"/>
    <lineage>
        <taxon>Eukaryota</taxon>
        <taxon>Fungi</taxon>
        <taxon>Dikarya</taxon>
        <taxon>Basidiomycota</taxon>
        <taxon>Agaricomycotina</taxon>
        <taxon>Tremellomycetes</taxon>
        <taxon>Filobasidiales</taxon>
        <taxon>Filobasidiaceae</taxon>
        <taxon>Naganishia</taxon>
    </lineage>
</organism>
<evidence type="ECO:0000259" key="1">
    <source>
        <dbReference type="Pfam" id="PF13472"/>
    </source>
</evidence>
<dbReference type="PANTHER" id="PTHR14209">
    <property type="entry name" value="ISOAMYL ACETATE-HYDROLYZING ESTERASE 1"/>
    <property type="match status" value="1"/>
</dbReference>
<dbReference type="EMBL" id="BLZA01000017">
    <property type="protein sequence ID" value="GHJ86246.1"/>
    <property type="molecule type" value="Genomic_DNA"/>
</dbReference>
<comment type="caution">
    <text evidence="2">The sequence shown here is derived from an EMBL/GenBank/DDBJ whole genome shotgun (WGS) entry which is preliminary data.</text>
</comment>
<accession>A0A8H3YFZ7</accession>
<dbReference type="AlphaFoldDB" id="A0A8H3YFZ7"/>
<dbReference type="Gene3D" id="3.40.50.1110">
    <property type="entry name" value="SGNH hydrolase"/>
    <property type="match status" value="1"/>
</dbReference>
<gene>
    <name evidence="2" type="ORF">NliqN6_2648</name>
</gene>
<dbReference type="PANTHER" id="PTHR14209:SF19">
    <property type="entry name" value="ISOAMYL ACETATE-HYDROLYZING ESTERASE 1 HOMOLOG"/>
    <property type="match status" value="1"/>
</dbReference>
<dbReference type="InterPro" id="IPR036514">
    <property type="entry name" value="SGNH_hydro_sf"/>
</dbReference>
<dbReference type="Pfam" id="PF13472">
    <property type="entry name" value="Lipase_GDSL_2"/>
    <property type="match status" value="1"/>
</dbReference>
<protein>
    <recommendedName>
        <fullName evidence="1">SGNH hydrolase-type esterase domain-containing protein</fullName>
    </recommendedName>
</protein>
<name>A0A8H3YFZ7_9TREE</name>
<dbReference type="SUPFAM" id="SSF52266">
    <property type="entry name" value="SGNH hydrolase"/>
    <property type="match status" value="1"/>
</dbReference>
<keyword evidence="3" id="KW-1185">Reference proteome</keyword>
<proteinExistence type="predicted"/>
<dbReference type="Proteomes" id="UP000620104">
    <property type="component" value="Unassembled WGS sequence"/>
</dbReference>
<evidence type="ECO:0000313" key="3">
    <source>
        <dbReference type="Proteomes" id="UP000620104"/>
    </source>
</evidence>
<evidence type="ECO:0000313" key="2">
    <source>
        <dbReference type="EMBL" id="GHJ86246.1"/>
    </source>
</evidence>
<reference evidence="2" key="1">
    <citation type="submission" date="2020-07" db="EMBL/GenBank/DDBJ databases">
        <title>Draft Genome Sequence of a Deep-Sea Yeast, Naganishia (Cryptococcus) liquefaciens strain N6.</title>
        <authorList>
            <person name="Han Y.W."/>
            <person name="Kajitani R."/>
            <person name="Morimoto H."/>
            <person name="Parhat M."/>
            <person name="Tsubouchi H."/>
            <person name="Bakenova O."/>
            <person name="Ogata M."/>
            <person name="Argunhan B."/>
            <person name="Aoki R."/>
            <person name="Kajiwara S."/>
            <person name="Itoh T."/>
            <person name="Iwasaki H."/>
        </authorList>
    </citation>
    <scope>NUCLEOTIDE SEQUENCE</scope>
    <source>
        <strain evidence="2">N6</strain>
    </source>
</reference>
<sequence>MALAHRLPFAFTLFVISLVALFHYRATLLSATPAFPKMSPSYPQIVVTGDSISQQAFKIGGYGAALVDAYQGKADIVNRGMGGYNSRQLLRKLKEDFQYPTGDIKLFIIHIGTNDATTHGIQHIPVDVFTQNLHATVKFLKETQSSAQIILITPSTVDSASWSATGRAMGFPEKFSNNRTPEQANLIRQAVLTVGREADVAVVDAWKLHDDAVNNGEIKTAELFSDGLHYSVRGYDYLNKALLATITAKHPTLSPDSLPEGFTMFMEYDNEGNPEAQMQMQMFAERMEEIKQAALGNTQT</sequence>